<dbReference type="Gene3D" id="1.10.260.40">
    <property type="entry name" value="lambda repressor-like DNA-binding domains"/>
    <property type="match status" value="1"/>
</dbReference>
<dbReference type="PROSITE" id="PS50943">
    <property type="entry name" value="HTH_CROC1"/>
    <property type="match status" value="1"/>
</dbReference>
<dbReference type="PANTHER" id="PTHR46558">
    <property type="entry name" value="TRACRIPTIONAL REGULATORY PROTEIN-RELATED-RELATED"/>
    <property type="match status" value="1"/>
</dbReference>
<dbReference type="OrthoDB" id="1863321at2"/>
<reference evidence="3 4" key="1">
    <citation type="submission" date="2012-10" db="EMBL/GenBank/DDBJ databases">
        <title>Draft Genome Sequence of Paenibacillus popilliae ATCC 14706T.</title>
        <authorList>
            <person name="Iiyama K."/>
            <person name="Mori K."/>
            <person name="Mon H."/>
            <person name="Chieda Y."/>
            <person name="Lee J.M."/>
            <person name="Kusakabe T."/>
            <person name="Tashiro K."/>
            <person name="Asano S."/>
            <person name="Yasunaga-Aoki C."/>
            <person name="Shimizu S."/>
        </authorList>
    </citation>
    <scope>NUCLEOTIDE SEQUENCE [LARGE SCALE GENOMIC DNA]</scope>
    <source>
        <strain evidence="3 4">ATCC 14706</strain>
    </source>
</reference>
<accession>M9L7N9</accession>
<dbReference type="InterPro" id="IPR010982">
    <property type="entry name" value="Lambda_DNA-bd_dom_sf"/>
</dbReference>
<dbReference type="RefSeq" id="WP_006284277.1">
    <property type="nucleotide sequence ID" value="NZ_BALG01000018.1"/>
</dbReference>
<evidence type="ECO:0000313" key="3">
    <source>
        <dbReference type="EMBL" id="GAC41007.1"/>
    </source>
</evidence>
<feature type="domain" description="HTH cro/C1-type" evidence="2">
    <location>
        <begin position="9"/>
        <end position="63"/>
    </location>
</feature>
<dbReference type="SUPFAM" id="SSF47413">
    <property type="entry name" value="lambda repressor-like DNA-binding domains"/>
    <property type="match status" value="1"/>
</dbReference>
<gene>
    <name evidence="3" type="ORF">PPOP_0347</name>
</gene>
<dbReference type="AlphaFoldDB" id="M9L7N9"/>
<dbReference type="GO" id="GO:0003677">
    <property type="term" value="F:DNA binding"/>
    <property type="evidence" value="ECO:0007669"/>
    <property type="project" value="UniProtKB-KW"/>
</dbReference>
<dbReference type="EMBL" id="BALG01000018">
    <property type="protein sequence ID" value="GAC41007.1"/>
    <property type="molecule type" value="Genomic_DNA"/>
</dbReference>
<keyword evidence="4" id="KW-1185">Reference proteome</keyword>
<sequence>MNTNLGARIAELRRSRNLTQFKLAESINVSTSIVAMWETGRRDPSTEMISVLANFFSVSSDYLLGLTDDPTAEIKTETPQSISAWLRSTGTDLTEEEKEVLAEDMEEYFKMRKERILKKR</sequence>
<protein>
    <submittedName>
        <fullName evidence="3">Predicted transcriptional regulator</fullName>
    </submittedName>
</protein>
<evidence type="ECO:0000313" key="4">
    <source>
        <dbReference type="Proteomes" id="UP000029453"/>
    </source>
</evidence>
<name>M9L7N9_PAEPP</name>
<dbReference type="InterPro" id="IPR001387">
    <property type="entry name" value="Cro/C1-type_HTH"/>
</dbReference>
<dbReference type="SMART" id="SM00530">
    <property type="entry name" value="HTH_XRE"/>
    <property type="match status" value="1"/>
</dbReference>
<dbReference type="CDD" id="cd00093">
    <property type="entry name" value="HTH_XRE"/>
    <property type="match status" value="1"/>
</dbReference>
<dbReference type="Proteomes" id="UP000029453">
    <property type="component" value="Unassembled WGS sequence"/>
</dbReference>
<keyword evidence="1" id="KW-0238">DNA-binding</keyword>
<dbReference type="Pfam" id="PF01381">
    <property type="entry name" value="HTH_3"/>
    <property type="match status" value="1"/>
</dbReference>
<proteinExistence type="predicted"/>
<comment type="caution">
    <text evidence="3">The sequence shown here is derived from an EMBL/GenBank/DDBJ whole genome shotgun (WGS) entry which is preliminary data.</text>
</comment>
<evidence type="ECO:0000259" key="2">
    <source>
        <dbReference type="PROSITE" id="PS50943"/>
    </source>
</evidence>
<organism evidence="3 4">
    <name type="scientific">Paenibacillus popilliae ATCC 14706</name>
    <dbReference type="NCBI Taxonomy" id="1212764"/>
    <lineage>
        <taxon>Bacteria</taxon>
        <taxon>Bacillati</taxon>
        <taxon>Bacillota</taxon>
        <taxon>Bacilli</taxon>
        <taxon>Bacillales</taxon>
        <taxon>Paenibacillaceae</taxon>
        <taxon>Paenibacillus</taxon>
    </lineage>
</organism>
<dbReference type="PANTHER" id="PTHR46558:SF11">
    <property type="entry name" value="HTH-TYPE TRANSCRIPTIONAL REGULATOR XRE"/>
    <property type="match status" value="1"/>
</dbReference>
<evidence type="ECO:0000256" key="1">
    <source>
        <dbReference type="ARBA" id="ARBA00023125"/>
    </source>
</evidence>